<proteinExistence type="predicted"/>
<gene>
    <name evidence="1" type="ORF">N24_0372</name>
</gene>
<accession>A0A160PMU4</accession>
<dbReference type="KEGG" id="csur:N24_0372"/>
<reference evidence="1 2" key="1">
    <citation type="submission" date="2016-02" db="EMBL/GenBank/DDBJ databases">
        <title>Corynebacterium glutamicum N24 whole genome sequencing project.</title>
        <authorList>
            <person name="Matsutani M."/>
            <person name="Nangtapong N."/>
            <person name="Yakushi T."/>
            <person name="Matsushita K."/>
        </authorList>
    </citation>
    <scope>NUCLEOTIDE SEQUENCE [LARGE SCALE GENOMIC DNA]</scope>
    <source>
        <strain evidence="1 2">N24</strain>
    </source>
</reference>
<dbReference type="EMBL" id="AP017369">
    <property type="protein sequence ID" value="BAU94634.1"/>
    <property type="molecule type" value="Genomic_DNA"/>
</dbReference>
<organism evidence="1 2">
    <name type="scientific">Corynebacterium suranareeae</name>
    <dbReference type="NCBI Taxonomy" id="2506452"/>
    <lineage>
        <taxon>Bacteria</taxon>
        <taxon>Bacillati</taxon>
        <taxon>Actinomycetota</taxon>
        <taxon>Actinomycetes</taxon>
        <taxon>Mycobacteriales</taxon>
        <taxon>Corynebacteriaceae</taxon>
        <taxon>Corynebacterium</taxon>
    </lineage>
</organism>
<keyword evidence="2" id="KW-1185">Reference proteome</keyword>
<name>A0A160PMU4_9CORY</name>
<sequence length="62" mass="6609">MGKIKGSAPRRAVVRGGVITSIAGGKSSASVKIKDSVLDKHKVLMRSKDSRVGKSRFDRVAK</sequence>
<dbReference type="Proteomes" id="UP000218244">
    <property type="component" value="Chromosome"/>
</dbReference>
<evidence type="ECO:0000313" key="1">
    <source>
        <dbReference type="EMBL" id="BAU94634.1"/>
    </source>
</evidence>
<dbReference type="AlphaFoldDB" id="A0A160PMU4"/>
<evidence type="ECO:0000313" key="2">
    <source>
        <dbReference type="Proteomes" id="UP000218244"/>
    </source>
</evidence>
<protein>
    <submittedName>
        <fullName evidence="1">Uncharacterized protein</fullName>
    </submittedName>
</protein>